<comment type="caution">
    <text evidence="1">The sequence shown here is derived from an EMBL/GenBank/DDBJ whole genome shotgun (WGS) entry which is preliminary data.</text>
</comment>
<accession>A0A9P9IU86</accession>
<evidence type="ECO:0000313" key="2">
    <source>
        <dbReference type="Proteomes" id="UP000738349"/>
    </source>
</evidence>
<dbReference type="AlphaFoldDB" id="A0A9P9IU86"/>
<sequence>MGIADALGLRVHWWWWSLSCRAGEPAFAWHRSLQFSASIPPRAHFRFHVSMLMPMCPYVYPCVHVSAAPGHRHPRVLLVHCHGRPDEA</sequence>
<keyword evidence="2" id="KW-1185">Reference proteome</keyword>
<dbReference type="EMBL" id="JAGMUV010000015">
    <property type="protein sequence ID" value="KAH7133622.1"/>
    <property type="molecule type" value="Genomic_DNA"/>
</dbReference>
<dbReference type="Proteomes" id="UP000738349">
    <property type="component" value="Unassembled WGS sequence"/>
</dbReference>
<reference evidence="1" key="1">
    <citation type="journal article" date="2021" name="Nat. Commun.">
        <title>Genetic determinants of endophytism in the Arabidopsis root mycobiome.</title>
        <authorList>
            <person name="Mesny F."/>
            <person name="Miyauchi S."/>
            <person name="Thiergart T."/>
            <person name="Pickel B."/>
            <person name="Atanasova L."/>
            <person name="Karlsson M."/>
            <person name="Huettel B."/>
            <person name="Barry K.W."/>
            <person name="Haridas S."/>
            <person name="Chen C."/>
            <person name="Bauer D."/>
            <person name="Andreopoulos W."/>
            <person name="Pangilinan J."/>
            <person name="LaButti K."/>
            <person name="Riley R."/>
            <person name="Lipzen A."/>
            <person name="Clum A."/>
            <person name="Drula E."/>
            <person name="Henrissat B."/>
            <person name="Kohler A."/>
            <person name="Grigoriev I.V."/>
            <person name="Martin F.M."/>
            <person name="Hacquard S."/>
        </authorList>
    </citation>
    <scope>NUCLEOTIDE SEQUENCE</scope>
    <source>
        <strain evidence="1">MPI-CAGE-AT-0147</strain>
    </source>
</reference>
<organism evidence="1 2">
    <name type="scientific">Dactylonectria macrodidyma</name>
    <dbReference type="NCBI Taxonomy" id="307937"/>
    <lineage>
        <taxon>Eukaryota</taxon>
        <taxon>Fungi</taxon>
        <taxon>Dikarya</taxon>
        <taxon>Ascomycota</taxon>
        <taxon>Pezizomycotina</taxon>
        <taxon>Sordariomycetes</taxon>
        <taxon>Hypocreomycetidae</taxon>
        <taxon>Hypocreales</taxon>
        <taxon>Nectriaceae</taxon>
        <taxon>Dactylonectria</taxon>
    </lineage>
</organism>
<evidence type="ECO:0000313" key="1">
    <source>
        <dbReference type="EMBL" id="KAH7133622.1"/>
    </source>
</evidence>
<name>A0A9P9IU86_9HYPO</name>
<protein>
    <submittedName>
        <fullName evidence="1">Uncharacterized protein</fullName>
    </submittedName>
</protein>
<proteinExistence type="predicted"/>
<gene>
    <name evidence="1" type="ORF">EDB81DRAFT_804779</name>
</gene>